<gene>
    <name evidence="1" type="ORF">Gohar_027163</name>
</gene>
<name>A0A7J9HWK3_9ROSI</name>
<evidence type="ECO:0000313" key="2">
    <source>
        <dbReference type="Proteomes" id="UP000593560"/>
    </source>
</evidence>
<proteinExistence type="predicted"/>
<dbReference type="OrthoDB" id="990588at2759"/>
<keyword evidence="2" id="KW-1185">Reference proteome</keyword>
<comment type="caution">
    <text evidence="1">The sequence shown here is derived from an EMBL/GenBank/DDBJ whole genome shotgun (WGS) entry which is preliminary data.</text>
</comment>
<reference evidence="1 2" key="1">
    <citation type="journal article" date="2019" name="Genome Biol. Evol.">
        <title>Insights into the evolution of the New World diploid cottons (Gossypium, subgenus Houzingenia) based on genome sequencing.</title>
        <authorList>
            <person name="Grover C.E."/>
            <person name="Arick M.A. 2nd"/>
            <person name="Thrash A."/>
            <person name="Conover J.L."/>
            <person name="Sanders W.S."/>
            <person name="Peterson D.G."/>
            <person name="Frelichowski J.E."/>
            <person name="Scheffler J.A."/>
            <person name="Scheffler B.E."/>
            <person name="Wendel J.F."/>
        </authorList>
    </citation>
    <scope>NUCLEOTIDE SEQUENCE [LARGE SCALE GENOMIC DNA]</scope>
    <source>
        <strain evidence="1">0</strain>
        <tissue evidence="1">Leaf</tissue>
    </source>
</reference>
<protein>
    <submittedName>
        <fullName evidence="1">Uncharacterized protein</fullName>
    </submittedName>
</protein>
<dbReference type="Proteomes" id="UP000593560">
    <property type="component" value="Unassembled WGS sequence"/>
</dbReference>
<sequence length="42" mass="4921">MKTILLVCMMINGSGWWSDGEHHKLRRKNPEQKCIMHTPLVT</sequence>
<dbReference type="EMBL" id="JABFAD010000011">
    <property type="protein sequence ID" value="MBA0813295.1"/>
    <property type="molecule type" value="Genomic_DNA"/>
</dbReference>
<accession>A0A7J9HWK3</accession>
<organism evidence="1 2">
    <name type="scientific">Gossypium harknessii</name>
    <dbReference type="NCBI Taxonomy" id="34285"/>
    <lineage>
        <taxon>Eukaryota</taxon>
        <taxon>Viridiplantae</taxon>
        <taxon>Streptophyta</taxon>
        <taxon>Embryophyta</taxon>
        <taxon>Tracheophyta</taxon>
        <taxon>Spermatophyta</taxon>
        <taxon>Magnoliopsida</taxon>
        <taxon>eudicotyledons</taxon>
        <taxon>Gunneridae</taxon>
        <taxon>Pentapetalae</taxon>
        <taxon>rosids</taxon>
        <taxon>malvids</taxon>
        <taxon>Malvales</taxon>
        <taxon>Malvaceae</taxon>
        <taxon>Malvoideae</taxon>
        <taxon>Gossypium</taxon>
    </lineage>
</organism>
<dbReference type="AlphaFoldDB" id="A0A7J9HWK3"/>
<evidence type="ECO:0000313" key="1">
    <source>
        <dbReference type="EMBL" id="MBA0813295.1"/>
    </source>
</evidence>